<feature type="transmembrane region" description="Helical" evidence="9">
    <location>
        <begin position="116"/>
        <end position="135"/>
    </location>
</feature>
<protein>
    <submittedName>
        <fullName evidence="11">MFS transporter</fullName>
    </submittedName>
</protein>
<dbReference type="RefSeq" id="WP_150458311.1">
    <property type="nucleotide sequence ID" value="NZ_VYKK01000015.1"/>
</dbReference>
<evidence type="ECO:0000259" key="10">
    <source>
        <dbReference type="PROSITE" id="PS50850"/>
    </source>
</evidence>
<feature type="transmembrane region" description="Helical" evidence="9">
    <location>
        <begin position="141"/>
        <end position="160"/>
    </location>
</feature>
<keyword evidence="12" id="KW-1185">Reference proteome</keyword>
<keyword evidence="6 9" id="KW-0812">Transmembrane</keyword>
<dbReference type="AlphaFoldDB" id="A0A5J5G8A1"/>
<dbReference type="SUPFAM" id="SSF103473">
    <property type="entry name" value="MFS general substrate transporter"/>
    <property type="match status" value="1"/>
</dbReference>
<dbReference type="PROSITE" id="PS50850">
    <property type="entry name" value="MFS"/>
    <property type="match status" value="1"/>
</dbReference>
<feature type="transmembrane region" description="Helical" evidence="9">
    <location>
        <begin position="208"/>
        <end position="228"/>
    </location>
</feature>
<gene>
    <name evidence="11" type="ORF">F4V43_11100</name>
</gene>
<feature type="transmembrane region" description="Helical" evidence="9">
    <location>
        <begin position="413"/>
        <end position="431"/>
    </location>
</feature>
<comment type="subcellular location">
    <subcellularLocation>
        <location evidence="1">Cell membrane</location>
        <topology evidence="1">Multi-pass membrane protein</topology>
    </subcellularLocation>
</comment>
<name>A0A5J5G8A1_9BACL</name>
<evidence type="ECO:0000256" key="8">
    <source>
        <dbReference type="ARBA" id="ARBA00023136"/>
    </source>
</evidence>
<dbReference type="OrthoDB" id="7337792at2"/>
<dbReference type="Pfam" id="PF07690">
    <property type="entry name" value="MFS_1"/>
    <property type="match status" value="1"/>
</dbReference>
<dbReference type="GO" id="GO:0022857">
    <property type="term" value="F:transmembrane transporter activity"/>
    <property type="evidence" value="ECO:0007669"/>
    <property type="project" value="InterPro"/>
</dbReference>
<dbReference type="EMBL" id="VYKK01000015">
    <property type="protein sequence ID" value="KAA9003956.1"/>
    <property type="molecule type" value="Genomic_DNA"/>
</dbReference>
<dbReference type="InterPro" id="IPR011701">
    <property type="entry name" value="MFS"/>
</dbReference>
<evidence type="ECO:0000313" key="12">
    <source>
        <dbReference type="Proteomes" id="UP000367750"/>
    </source>
</evidence>
<comment type="caution">
    <text evidence="11">The sequence shown here is derived from an EMBL/GenBank/DDBJ whole genome shotgun (WGS) entry which is preliminary data.</text>
</comment>
<evidence type="ECO:0000256" key="9">
    <source>
        <dbReference type="SAM" id="Phobius"/>
    </source>
</evidence>
<evidence type="ECO:0000256" key="3">
    <source>
        <dbReference type="ARBA" id="ARBA00022448"/>
    </source>
</evidence>
<comment type="similarity">
    <text evidence="2">Belongs to the major facilitator superfamily. Set transporter family.</text>
</comment>
<feature type="transmembrane region" description="Helical" evidence="9">
    <location>
        <begin position="325"/>
        <end position="343"/>
    </location>
</feature>
<feature type="transmembrane region" description="Helical" evidence="9">
    <location>
        <begin position="50"/>
        <end position="71"/>
    </location>
</feature>
<keyword evidence="5" id="KW-0762">Sugar transport</keyword>
<feature type="transmembrane region" description="Helical" evidence="9">
    <location>
        <begin position="259"/>
        <end position="276"/>
    </location>
</feature>
<accession>A0A5J5G8A1</accession>
<dbReference type="InterPro" id="IPR020846">
    <property type="entry name" value="MFS_dom"/>
</dbReference>
<feature type="transmembrane region" description="Helical" evidence="9">
    <location>
        <begin position="83"/>
        <end position="104"/>
    </location>
</feature>
<organism evidence="11 12">
    <name type="scientific">Paenibacillus spiritus</name>
    <dbReference type="NCBI Taxonomy" id="2496557"/>
    <lineage>
        <taxon>Bacteria</taxon>
        <taxon>Bacillati</taxon>
        <taxon>Bacillota</taxon>
        <taxon>Bacilli</taxon>
        <taxon>Bacillales</taxon>
        <taxon>Paenibacillaceae</taxon>
        <taxon>Paenibacillus</taxon>
    </lineage>
</organism>
<evidence type="ECO:0000256" key="1">
    <source>
        <dbReference type="ARBA" id="ARBA00004651"/>
    </source>
</evidence>
<dbReference type="InterPro" id="IPR036259">
    <property type="entry name" value="MFS_trans_sf"/>
</dbReference>
<dbReference type="PANTHER" id="PTHR23535">
    <property type="entry name" value="SUGAR EFFLUX TRANSPORTER A-RELATED"/>
    <property type="match status" value="1"/>
</dbReference>
<dbReference type="GO" id="GO:0005886">
    <property type="term" value="C:plasma membrane"/>
    <property type="evidence" value="ECO:0007669"/>
    <property type="project" value="UniProtKB-SubCell"/>
</dbReference>
<feature type="transmembrane region" description="Helical" evidence="9">
    <location>
        <begin position="296"/>
        <end position="318"/>
    </location>
</feature>
<dbReference type="Gene3D" id="1.20.1250.20">
    <property type="entry name" value="MFS general substrate transporter like domains"/>
    <property type="match status" value="2"/>
</dbReference>
<evidence type="ECO:0000313" key="11">
    <source>
        <dbReference type="EMBL" id="KAA9003956.1"/>
    </source>
</evidence>
<keyword evidence="3" id="KW-0813">Transport</keyword>
<feature type="transmembrane region" description="Helical" evidence="9">
    <location>
        <begin position="181"/>
        <end position="202"/>
    </location>
</feature>
<dbReference type="CDD" id="cd17471">
    <property type="entry name" value="MFS_Set"/>
    <property type="match status" value="1"/>
</dbReference>
<sequence length="447" mass="47641">MIEWESASAGAEVRKSKTLYIQASAALVQFHLEECYLFARIRGLFRIPNYTLFVAGMMLIGIAVSVTSPYLSLYCTRVIGMSTGLFGLFMACVSLTGVLVNTILAKYADSGLNRKLVIVAATACSALGYASYLVFHEYMLMLITVSLLVGFGAPAVPQIFASAREAVSASGRTDSTFANSLLRSLFSLGFLIGPLIGSFLLLQLGYRGVFLGTSAFFAAVGCCVFFFLHSKQEASPVLNLKRIGPAAGERTVSLRERRILLPFLAMILLSMCNTTYNLNIPLFVVNQLGGTESQAGIIIALSAGLEIPLMIGLGSLASRFGNRKLMMTGCVLAGIYHILLLNADGLWQVIAGQLLQASFVSMVVAIGLSYFQDLLPATPGLATILYSNSSTLGSLLGNLTGGLVAQIAGYRNVYWLCLGLVAVSLALLSRAGRGEKTDEAQPALPLS</sequence>
<feature type="domain" description="Major facilitator superfamily (MFS) profile" evidence="10">
    <location>
        <begin position="258"/>
        <end position="447"/>
    </location>
</feature>
<keyword evidence="7 9" id="KW-1133">Transmembrane helix</keyword>
<proteinExistence type="inferred from homology"/>
<evidence type="ECO:0000256" key="2">
    <source>
        <dbReference type="ARBA" id="ARBA00006523"/>
    </source>
</evidence>
<dbReference type="Proteomes" id="UP000367750">
    <property type="component" value="Unassembled WGS sequence"/>
</dbReference>
<evidence type="ECO:0000256" key="5">
    <source>
        <dbReference type="ARBA" id="ARBA00022597"/>
    </source>
</evidence>
<evidence type="ECO:0000256" key="4">
    <source>
        <dbReference type="ARBA" id="ARBA00022475"/>
    </source>
</evidence>
<reference evidence="11 12" key="1">
    <citation type="submission" date="2019-09" db="EMBL/GenBank/DDBJ databases">
        <title>Bacillus ochoae sp. nov., Paenibacillus whitsoniae sp. nov., Paenibacillus spiritus sp. nov. Isolated from the Mars Exploration Rover during spacecraft assembly.</title>
        <authorList>
            <person name="Seuylemezian A."/>
            <person name="Vaishampayan P."/>
        </authorList>
    </citation>
    <scope>NUCLEOTIDE SEQUENCE [LARGE SCALE GENOMIC DNA]</scope>
    <source>
        <strain evidence="11 12">MER_111</strain>
    </source>
</reference>
<keyword evidence="4" id="KW-1003">Cell membrane</keyword>
<dbReference type="PANTHER" id="PTHR23535:SF2">
    <property type="entry name" value="SUGAR EFFLUX TRANSPORTER A-RELATED"/>
    <property type="match status" value="1"/>
</dbReference>
<keyword evidence="8 9" id="KW-0472">Membrane</keyword>
<evidence type="ECO:0000256" key="6">
    <source>
        <dbReference type="ARBA" id="ARBA00022692"/>
    </source>
</evidence>
<evidence type="ECO:0000256" key="7">
    <source>
        <dbReference type="ARBA" id="ARBA00022989"/>
    </source>
</evidence>